<dbReference type="AlphaFoldDB" id="A0A6G8RY37"/>
<dbReference type="InterPro" id="IPR016181">
    <property type="entry name" value="Acyl_CoA_acyltransferase"/>
</dbReference>
<dbReference type="InterPro" id="IPR000182">
    <property type="entry name" value="GNAT_dom"/>
</dbReference>
<dbReference type="RefSeq" id="WP_166225262.1">
    <property type="nucleotide sequence ID" value="NZ_CP049801.1"/>
</dbReference>
<name>A0A6G8RY37_9GAMM</name>
<dbReference type="PROSITE" id="PS51186">
    <property type="entry name" value="GNAT"/>
    <property type="match status" value="1"/>
</dbReference>
<organism evidence="2 3">
    <name type="scientific">Acinetobacter shaoyimingii</name>
    <dbReference type="NCBI Taxonomy" id="2715164"/>
    <lineage>
        <taxon>Bacteria</taxon>
        <taxon>Pseudomonadati</taxon>
        <taxon>Pseudomonadota</taxon>
        <taxon>Gammaproteobacteria</taxon>
        <taxon>Moraxellales</taxon>
        <taxon>Moraxellaceae</taxon>
        <taxon>Acinetobacter</taxon>
    </lineage>
</organism>
<reference evidence="2 3" key="1">
    <citation type="submission" date="2020-03" db="EMBL/GenBank/DDBJ databases">
        <authorList>
            <person name="Zhu W."/>
        </authorList>
    </citation>
    <scope>NUCLEOTIDE SEQUENCE [LARGE SCALE GENOMIC DNA]</scope>
    <source>
        <strain evidence="2 3">323-1</strain>
    </source>
</reference>
<dbReference type="SUPFAM" id="SSF55729">
    <property type="entry name" value="Acyl-CoA N-acyltransferases (Nat)"/>
    <property type="match status" value="1"/>
</dbReference>
<feature type="domain" description="N-acetyltransferase" evidence="1">
    <location>
        <begin position="7"/>
        <end position="152"/>
    </location>
</feature>
<keyword evidence="2" id="KW-0808">Transferase</keyword>
<dbReference type="KEGG" id="asha:G8E00_13140"/>
<evidence type="ECO:0000313" key="2">
    <source>
        <dbReference type="EMBL" id="QIO06817.1"/>
    </source>
</evidence>
<dbReference type="EMBL" id="CP049801">
    <property type="protein sequence ID" value="QIO06817.1"/>
    <property type="molecule type" value="Genomic_DNA"/>
</dbReference>
<dbReference type="Pfam" id="PF13527">
    <property type="entry name" value="Acetyltransf_9"/>
    <property type="match status" value="1"/>
</dbReference>
<sequence>MIKIELVHEFELEPYIKVQISALLKRCFPEEDFNSRTYFKQHPHSRLLLSKDDVLIGQLGLDYRAMNLNGKPIHVLGIIDLAIFPEYQGQGYASRLIHYLNDLAFNWSHNIDFLFLYSEETTFYEKFGFSPVSISVEWLAMQEHRHYGVMIEKIHKGLMYKPVVGQKIWPEDSKLDLLGYFY</sequence>
<dbReference type="CDD" id="cd04301">
    <property type="entry name" value="NAT_SF"/>
    <property type="match status" value="1"/>
</dbReference>
<evidence type="ECO:0000259" key="1">
    <source>
        <dbReference type="PROSITE" id="PS51186"/>
    </source>
</evidence>
<dbReference type="GO" id="GO:0016747">
    <property type="term" value="F:acyltransferase activity, transferring groups other than amino-acyl groups"/>
    <property type="evidence" value="ECO:0007669"/>
    <property type="project" value="InterPro"/>
</dbReference>
<keyword evidence="3" id="KW-1185">Reference proteome</keyword>
<accession>A0A6G8RY37</accession>
<evidence type="ECO:0000313" key="3">
    <source>
        <dbReference type="Proteomes" id="UP000502297"/>
    </source>
</evidence>
<protein>
    <submittedName>
        <fullName evidence="2">GNAT family N-acetyltransferase</fullName>
    </submittedName>
</protein>
<proteinExistence type="predicted"/>
<gene>
    <name evidence="2" type="ORF">G8E00_13140</name>
</gene>
<dbReference type="Proteomes" id="UP000502297">
    <property type="component" value="Chromosome"/>
</dbReference>
<dbReference type="Gene3D" id="3.40.630.30">
    <property type="match status" value="1"/>
</dbReference>